<keyword evidence="2" id="KW-1133">Transmembrane helix</keyword>
<gene>
    <name evidence="3" type="ORF">Metlim_2985</name>
</gene>
<evidence type="ECO:0000256" key="2">
    <source>
        <dbReference type="SAM" id="Phobius"/>
    </source>
</evidence>
<feature type="compositionally biased region" description="Low complexity" evidence="1">
    <location>
        <begin position="379"/>
        <end position="401"/>
    </location>
</feature>
<dbReference type="AlphaFoldDB" id="H1YYU5"/>
<sequence length="493" mass="52677">MYQPKLRQGEGLLKSSPDVRVKNVDFDAFLTDKRIIFAKKGDELYERKELVFPLGFIKDYTPSADEKGIPRIIFSVQKPEGDKGDMILNFTQKEGYRFAERDDWIEKLGRLVEKDTAAPAAAVTPPVQAMSGGGDPFANVNTQKTAPQILRQQNENPVQVESHTQSGGAGQFCRFCGSNIPVDSAFCPSCGGKVVPVPGRAAAPAPAHIPVPPSRPAYPDDMGRQAGGFVPPPPPPAQRHTGFPEDNYRTPPTPSGGGYSLADDPGYHDYEQSSQRTRTSRKPDRNEKAALREEKKAEKERQKEEARYRKEQKKANKRGGRDPYDDYGGGGRMGGGLPKILIPAIIAVVVIGVVAFAFTSGMFGGSGGGAEVNNGGTGAAADNTNTGTSSGTTSSGTSQTTANYDKGWEVWVYYPGEWDGTFGSGSNMQRLEEQFGSQSFPITGPSGSITATFTKADGGPGKEMVVEIIKDSMVKATGSTTETGGSVTVTASL</sequence>
<keyword evidence="2" id="KW-0472">Membrane</keyword>
<feature type="compositionally biased region" description="Pro residues" evidence="1">
    <location>
        <begin position="207"/>
        <end position="216"/>
    </location>
</feature>
<feature type="transmembrane region" description="Helical" evidence="2">
    <location>
        <begin position="340"/>
        <end position="363"/>
    </location>
</feature>
<name>H1YYU5_9EURY</name>
<feature type="compositionally biased region" description="Basic and acidic residues" evidence="1">
    <location>
        <begin position="281"/>
        <end position="309"/>
    </location>
</feature>
<feature type="region of interest" description="Disordered" evidence="1">
    <location>
        <begin position="378"/>
        <end position="401"/>
    </location>
</feature>
<dbReference type="Proteomes" id="UP000005741">
    <property type="component" value="Chromosome"/>
</dbReference>
<keyword evidence="4" id="KW-1185">Reference proteome</keyword>
<proteinExistence type="predicted"/>
<dbReference type="EMBL" id="CM001436">
    <property type="protein sequence ID" value="EHQ37017.1"/>
    <property type="molecule type" value="Genomic_DNA"/>
</dbReference>
<reference evidence="3 4" key="1">
    <citation type="submission" date="2011-10" db="EMBL/GenBank/DDBJ databases">
        <title>The Improved High-Quality Draft genome of Methanoplanus limicola DSM 2279.</title>
        <authorList>
            <consortium name="US DOE Joint Genome Institute (JGI-PGF)"/>
            <person name="Lucas S."/>
            <person name="Copeland A."/>
            <person name="Lapidus A."/>
            <person name="Glavina del Rio T."/>
            <person name="Dalin E."/>
            <person name="Tice H."/>
            <person name="Bruce D."/>
            <person name="Goodwin L."/>
            <person name="Pitluck S."/>
            <person name="Peters L."/>
            <person name="Mikhailova N."/>
            <person name="Lu M."/>
            <person name="Kyrpides N."/>
            <person name="Mavromatis K."/>
            <person name="Ivanova N."/>
            <person name="Markowitz V."/>
            <person name="Cheng J.-F."/>
            <person name="Hugenholtz P."/>
            <person name="Woyke T."/>
            <person name="Wu D."/>
            <person name="Wirth R."/>
            <person name="Brambilla E.-M."/>
            <person name="Klenk H.-P."/>
            <person name="Eisen J.A."/>
        </authorList>
    </citation>
    <scope>NUCLEOTIDE SEQUENCE [LARGE SCALE GENOMIC DNA]</scope>
    <source>
        <strain evidence="3 4">DSM 2279</strain>
    </source>
</reference>
<evidence type="ECO:0000313" key="4">
    <source>
        <dbReference type="Proteomes" id="UP000005741"/>
    </source>
</evidence>
<dbReference type="HOGENOM" id="CLU_498420_0_0_2"/>
<keyword evidence="2" id="KW-0812">Transmembrane</keyword>
<accession>H1YYU5</accession>
<feature type="region of interest" description="Disordered" evidence="1">
    <location>
        <begin position="205"/>
        <end position="327"/>
    </location>
</feature>
<organism evidence="3 4">
    <name type="scientific">Methanoplanus limicola DSM 2279</name>
    <dbReference type="NCBI Taxonomy" id="937775"/>
    <lineage>
        <taxon>Archaea</taxon>
        <taxon>Methanobacteriati</taxon>
        <taxon>Methanobacteriota</taxon>
        <taxon>Stenosarchaea group</taxon>
        <taxon>Methanomicrobia</taxon>
        <taxon>Methanomicrobiales</taxon>
        <taxon>Methanomicrobiaceae</taxon>
        <taxon>Methanoplanus</taxon>
    </lineage>
</organism>
<dbReference type="RefSeq" id="WP_004079736.1">
    <property type="nucleotide sequence ID" value="NZ_CM001436.1"/>
</dbReference>
<dbReference type="OrthoDB" id="374920at2157"/>
<evidence type="ECO:0000256" key="1">
    <source>
        <dbReference type="SAM" id="MobiDB-lite"/>
    </source>
</evidence>
<dbReference type="InParanoid" id="H1YYU5"/>
<evidence type="ECO:0008006" key="5">
    <source>
        <dbReference type="Google" id="ProtNLM"/>
    </source>
</evidence>
<dbReference type="PATRIC" id="fig|937775.9.peg.3339"/>
<evidence type="ECO:0000313" key="3">
    <source>
        <dbReference type="EMBL" id="EHQ37017.1"/>
    </source>
</evidence>
<dbReference type="STRING" id="937775.Metlim_2985"/>
<protein>
    <recommendedName>
        <fullName evidence="5">Zinc-ribbon domain-containing protein</fullName>
    </recommendedName>
</protein>